<organism evidence="1 2">
    <name type="scientific">Neoroseomonas eburnea</name>
    <dbReference type="NCBI Taxonomy" id="1346889"/>
    <lineage>
        <taxon>Bacteria</taxon>
        <taxon>Pseudomonadati</taxon>
        <taxon>Pseudomonadota</taxon>
        <taxon>Alphaproteobacteria</taxon>
        <taxon>Acetobacterales</taxon>
        <taxon>Acetobacteraceae</taxon>
        <taxon>Neoroseomonas</taxon>
    </lineage>
</organism>
<dbReference type="AlphaFoldDB" id="A0A9X9XA06"/>
<dbReference type="RefSeq" id="WP_211846062.1">
    <property type="nucleotide sequence ID" value="NZ_JAAEDL010000006.1"/>
</dbReference>
<name>A0A9X9XA06_9PROT</name>
<comment type="caution">
    <text evidence="1">The sequence shown here is derived from an EMBL/GenBank/DDBJ whole genome shotgun (WGS) entry which is preliminary data.</text>
</comment>
<proteinExistence type="predicted"/>
<reference evidence="1" key="2">
    <citation type="journal article" date="2021" name="Syst. Appl. Microbiol.">
        <title>Roseomonas hellenica sp. nov., isolated from roots of wild-growing Alkanna tinctoria.</title>
        <authorList>
            <person name="Rat A."/>
            <person name="Naranjo H.D."/>
            <person name="Lebbe L."/>
            <person name="Cnockaert M."/>
            <person name="Krigas N."/>
            <person name="Grigoriadou K."/>
            <person name="Maloupa E."/>
            <person name="Willems A."/>
        </authorList>
    </citation>
    <scope>NUCLEOTIDE SEQUENCE</scope>
    <source>
        <strain evidence="1">LMG 31228</strain>
    </source>
</reference>
<evidence type="ECO:0000313" key="2">
    <source>
        <dbReference type="Proteomes" id="UP001138709"/>
    </source>
</evidence>
<protein>
    <submittedName>
        <fullName evidence="1">Uncharacterized protein</fullName>
    </submittedName>
</protein>
<dbReference type="EMBL" id="JAAEDL010000006">
    <property type="protein sequence ID" value="MBR0680542.1"/>
    <property type="molecule type" value="Genomic_DNA"/>
</dbReference>
<sequence>MPLGLDWLAWCPRVHGLQPNDATQPVVELITLGDPNAGPTAIGWLYAVVSPQHLGRGTATTQATRDYARSIGRNDDDAGHVVGGNQGGLGHVWWNIFPQSPNINRGTYAQNVERLINSLVATQGAAHLWFRFSFGNALHPLRATQVNFFVLGGQGQGDFYNDEVPNP</sequence>
<evidence type="ECO:0000313" key="1">
    <source>
        <dbReference type="EMBL" id="MBR0680542.1"/>
    </source>
</evidence>
<accession>A0A9X9XA06</accession>
<dbReference type="Proteomes" id="UP001138709">
    <property type="component" value="Unassembled WGS sequence"/>
</dbReference>
<gene>
    <name evidence="1" type="ORF">GXW74_08590</name>
</gene>
<keyword evidence="2" id="KW-1185">Reference proteome</keyword>
<reference evidence="1" key="1">
    <citation type="submission" date="2020-01" db="EMBL/GenBank/DDBJ databases">
        <authorList>
            <person name="Rat A."/>
        </authorList>
    </citation>
    <scope>NUCLEOTIDE SEQUENCE</scope>
    <source>
        <strain evidence="1">LMG 31228</strain>
    </source>
</reference>